<evidence type="ECO:0000256" key="11">
    <source>
        <dbReference type="ARBA" id="ARBA00022833"/>
    </source>
</evidence>
<keyword evidence="15" id="KW-1185">Reference proteome</keyword>
<dbReference type="GO" id="GO:0008800">
    <property type="term" value="F:beta-lactamase activity"/>
    <property type="evidence" value="ECO:0007669"/>
    <property type="project" value="UniProtKB-EC"/>
</dbReference>
<evidence type="ECO:0000256" key="9">
    <source>
        <dbReference type="ARBA" id="ARBA00022764"/>
    </source>
</evidence>
<evidence type="ECO:0000256" key="5">
    <source>
        <dbReference type="ARBA" id="ARBA00011245"/>
    </source>
</evidence>
<keyword evidence="8" id="KW-0732">Signal</keyword>
<dbReference type="InterPro" id="IPR058199">
    <property type="entry name" value="BlaB//VIM/IMP-1"/>
</dbReference>
<comment type="catalytic activity">
    <reaction evidence="1">
        <text>a beta-lactam + H2O = a substituted beta-amino acid</text>
        <dbReference type="Rhea" id="RHEA:20401"/>
        <dbReference type="ChEBI" id="CHEBI:15377"/>
        <dbReference type="ChEBI" id="CHEBI:35627"/>
        <dbReference type="ChEBI" id="CHEBI:140347"/>
        <dbReference type="EC" id="3.5.2.6"/>
    </reaction>
</comment>
<evidence type="ECO:0000313" key="14">
    <source>
        <dbReference type="EMBL" id="MDT0606872.1"/>
    </source>
</evidence>
<sequence>MYPAMRIVYKISVFLIILACGKLHSQTVSVHQSEKLKIERITDRLFVHISYLETNDYGKVTCNGMVYINEEEAIIFDTPTTNEASKELIEWLADKKINAVVATHFHEDCLGGLGEFHSKGIPSYASNLTIEFAKKNTEILPQNGFDKAQKIKIGDETVSIIHFGQGHTLDNVVGYVPSENALFGGCLLKSLNAKKGYLGDANVLAWPMTVESIKVQYPNLKTVIPGHGKSGGAELLDYTIELFSKK</sequence>
<evidence type="ECO:0000256" key="3">
    <source>
        <dbReference type="ARBA" id="ARBA00004418"/>
    </source>
</evidence>
<dbReference type="SMART" id="SM00849">
    <property type="entry name" value="Lactamase_B"/>
    <property type="match status" value="1"/>
</dbReference>
<feature type="domain" description="Metallo-beta-lactamase" evidence="13">
    <location>
        <begin position="61"/>
        <end position="227"/>
    </location>
</feature>
<dbReference type="Pfam" id="PF00753">
    <property type="entry name" value="Lactamase_B"/>
    <property type="match status" value="1"/>
</dbReference>
<evidence type="ECO:0000259" key="13">
    <source>
        <dbReference type="SMART" id="SM00849"/>
    </source>
</evidence>
<evidence type="ECO:0000256" key="10">
    <source>
        <dbReference type="ARBA" id="ARBA00022801"/>
    </source>
</evidence>
<comment type="subcellular location">
    <subcellularLocation>
        <location evidence="3">Periplasm</location>
    </subcellularLocation>
</comment>
<comment type="caution">
    <text evidence="14">The sequence shown here is derived from an EMBL/GenBank/DDBJ whole genome shotgun (WGS) entry which is preliminary data.</text>
</comment>
<evidence type="ECO:0000256" key="2">
    <source>
        <dbReference type="ARBA" id="ARBA00001947"/>
    </source>
</evidence>
<comment type="subunit">
    <text evidence="5">Monomer.</text>
</comment>
<evidence type="ECO:0000256" key="6">
    <source>
        <dbReference type="ARBA" id="ARBA00012865"/>
    </source>
</evidence>
<dbReference type="InterPro" id="IPR050855">
    <property type="entry name" value="NDM-1-like"/>
</dbReference>
<dbReference type="SUPFAM" id="SSF56281">
    <property type="entry name" value="Metallo-hydrolase/oxidoreductase"/>
    <property type="match status" value="1"/>
</dbReference>
<keyword evidence="7" id="KW-0479">Metal-binding</keyword>
<keyword evidence="9" id="KW-0574">Periplasm</keyword>
<comment type="similarity">
    <text evidence="4">Belongs to the metallo-beta-lactamase superfamily. Class-B beta-lactamase family.</text>
</comment>
<accession>A0ABU3ABD3</accession>
<dbReference type="CDD" id="cd16302">
    <property type="entry name" value="CcrA-like_MBL-B1"/>
    <property type="match status" value="1"/>
</dbReference>
<keyword evidence="10 14" id="KW-0378">Hydrolase</keyword>
<organism evidence="14 15">
    <name type="scientific">Croceitalea rosinachiae</name>
    <dbReference type="NCBI Taxonomy" id="3075596"/>
    <lineage>
        <taxon>Bacteria</taxon>
        <taxon>Pseudomonadati</taxon>
        <taxon>Bacteroidota</taxon>
        <taxon>Flavobacteriia</taxon>
        <taxon>Flavobacteriales</taxon>
        <taxon>Flavobacteriaceae</taxon>
        <taxon>Croceitalea</taxon>
    </lineage>
</organism>
<dbReference type="NCBIfam" id="NF033088">
    <property type="entry name" value="bla_subclass_B1"/>
    <property type="match status" value="1"/>
</dbReference>
<evidence type="ECO:0000256" key="8">
    <source>
        <dbReference type="ARBA" id="ARBA00022729"/>
    </source>
</evidence>
<proteinExistence type="inferred from homology"/>
<protein>
    <recommendedName>
        <fullName evidence="6">beta-lactamase</fullName>
        <ecNumber evidence="6">3.5.2.6</ecNumber>
    </recommendedName>
</protein>
<evidence type="ECO:0000256" key="7">
    <source>
        <dbReference type="ARBA" id="ARBA00022723"/>
    </source>
</evidence>
<dbReference type="InterPro" id="IPR036866">
    <property type="entry name" value="RibonucZ/Hydroxyglut_hydro"/>
</dbReference>
<dbReference type="EC" id="3.5.2.6" evidence="6"/>
<reference evidence="14 15" key="1">
    <citation type="submission" date="2023-09" db="EMBL/GenBank/DDBJ databases">
        <authorList>
            <person name="Rey-Velasco X."/>
        </authorList>
    </citation>
    <scope>NUCLEOTIDE SEQUENCE [LARGE SCALE GENOMIC DNA]</scope>
    <source>
        <strain evidence="14 15">F388</strain>
    </source>
</reference>
<evidence type="ECO:0000313" key="15">
    <source>
        <dbReference type="Proteomes" id="UP001255246"/>
    </source>
</evidence>
<dbReference type="InterPro" id="IPR001279">
    <property type="entry name" value="Metallo-B-lactamas"/>
</dbReference>
<gene>
    <name evidence="14" type="primary">bla</name>
    <name evidence="14" type="ORF">RM706_07515</name>
</gene>
<comment type="cofactor">
    <cofactor evidence="2">
        <name>Zn(2+)</name>
        <dbReference type="ChEBI" id="CHEBI:29105"/>
    </cofactor>
</comment>
<keyword evidence="12" id="KW-0046">Antibiotic resistance</keyword>
<evidence type="ECO:0000256" key="12">
    <source>
        <dbReference type="ARBA" id="ARBA00023251"/>
    </source>
</evidence>
<keyword evidence="11" id="KW-0862">Zinc</keyword>
<dbReference type="PANTHER" id="PTHR42951">
    <property type="entry name" value="METALLO-BETA-LACTAMASE DOMAIN-CONTAINING"/>
    <property type="match status" value="1"/>
</dbReference>
<dbReference type="Proteomes" id="UP001255246">
    <property type="component" value="Unassembled WGS sequence"/>
</dbReference>
<evidence type="ECO:0000256" key="1">
    <source>
        <dbReference type="ARBA" id="ARBA00001526"/>
    </source>
</evidence>
<name>A0ABU3ABD3_9FLAO</name>
<dbReference type="Gene3D" id="3.60.15.10">
    <property type="entry name" value="Ribonuclease Z/Hydroxyacylglutathione hydrolase-like"/>
    <property type="match status" value="1"/>
</dbReference>
<evidence type="ECO:0000256" key="4">
    <source>
        <dbReference type="ARBA" id="ARBA00005250"/>
    </source>
</evidence>
<dbReference type="PANTHER" id="PTHR42951:SF4">
    <property type="entry name" value="ACYL-COENZYME A THIOESTERASE MBLAC2"/>
    <property type="match status" value="1"/>
</dbReference>
<dbReference type="EMBL" id="JAVRHR010000001">
    <property type="protein sequence ID" value="MDT0606872.1"/>
    <property type="molecule type" value="Genomic_DNA"/>
</dbReference>